<evidence type="ECO:0000313" key="5">
    <source>
        <dbReference type="Proteomes" id="UP000625283"/>
    </source>
</evidence>
<keyword evidence="5" id="KW-1185">Reference proteome</keyword>
<dbReference type="CDD" id="cd02947">
    <property type="entry name" value="TRX_family"/>
    <property type="match status" value="1"/>
</dbReference>
<keyword evidence="2" id="KW-0732">Signal</keyword>
<feature type="chain" id="PRO_5046308650" evidence="2">
    <location>
        <begin position="20"/>
        <end position="476"/>
    </location>
</feature>
<accession>A0ABS1R645</accession>
<protein>
    <submittedName>
        <fullName evidence="4">Thioredoxin family protein</fullName>
    </submittedName>
</protein>
<dbReference type="InterPro" id="IPR036249">
    <property type="entry name" value="Thioredoxin-like_sf"/>
</dbReference>
<comment type="caution">
    <text evidence="4">The sequence shown here is derived from an EMBL/GenBank/DDBJ whole genome shotgun (WGS) entry which is preliminary data.</text>
</comment>
<evidence type="ECO:0000256" key="2">
    <source>
        <dbReference type="SAM" id="SignalP"/>
    </source>
</evidence>
<dbReference type="PANTHER" id="PTHR32234:SF0">
    <property type="entry name" value="THIOL:DISULFIDE INTERCHANGE PROTEIN DSBD"/>
    <property type="match status" value="1"/>
</dbReference>
<dbReference type="InterPro" id="IPR013766">
    <property type="entry name" value="Thioredoxin_domain"/>
</dbReference>
<dbReference type="InterPro" id="IPR017937">
    <property type="entry name" value="Thioredoxin_CS"/>
</dbReference>
<dbReference type="PROSITE" id="PS00194">
    <property type="entry name" value="THIOREDOXIN_1"/>
    <property type="match status" value="2"/>
</dbReference>
<dbReference type="RefSeq" id="WP_202103235.1">
    <property type="nucleotide sequence ID" value="NZ_JAERTY010000006.1"/>
</dbReference>
<feature type="signal peptide" evidence="2">
    <location>
        <begin position="1"/>
        <end position="19"/>
    </location>
</feature>
<dbReference type="SUPFAM" id="SSF52833">
    <property type="entry name" value="Thioredoxin-like"/>
    <property type="match status" value="2"/>
</dbReference>
<dbReference type="Pfam" id="PF13098">
    <property type="entry name" value="Thioredoxin_2"/>
    <property type="match status" value="2"/>
</dbReference>
<proteinExistence type="predicted"/>
<organism evidence="4 5">
    <name type="scientific">Sphingobacterium faecale</name>
    <dbReference type="NCBI Taxonomy" id="2803775"/>
    <lineage>
        <taxon>Bacteria</taxon>
        <taxon>Pseudomonadati</taxon>
        <taxon>Bacteroidota</taxon>
        <taxon>Sphingobacteriia</taxon>
        <taxon>Sphingobacteriales</taxon>
        <taxon>Sphingobacteriaceae</taxon>
        <taxon>Sphingobacterium</taxon>
    </lineage>
</organism>
<feature type="domain" description="Thioredoxin" evidence="3">
    <location>
        <begin position="16"/>
        <end position="135"/>
    </location>
</feature>
<name>A0ABS1R645_9SPHI</name>
<keyword evidence="1" id="KW-0676">Redox-active center</keyword>
<dbReference type="PROSITE" id="PS51352">
    <property type="entry name" value="THIOREDOXIN_2"/>
    <property type="match status" value="2"/>
</dbReference>
<evidence type="ECO:0000313" key="4">
    <source>
        <dbReference type="EMBL" id="MBL1409477.1"/>
    </source>
</evidence>
<dbReference type="Proteomes" id="UP000625283">
    <property type="component" value="Unassembled WGS sequence"/>
</dbReference>
<dbReference type="PANTHER" id="PTHR32234">
    <property type="entry name" value="THIOL:DISULFIDE INTERCHANGE PROTEIN DSBD"/>
    <property type="match status" value="1"/>
</dbReference>
<evidence type="ECO:0000256" key="1">
    <source>
        <dbReference type="ARBA" id="ARBA00023284"/>
    </source>
</evidence>
<dbReference type="Gene3D" id="3.40.30.10">
    <property type="entry name" value="Glutaredoxin"/>
    <property type="match status" value="2"/>
</dbReference>
<dbReference type="EMBL" id="JAERTY010000006">
    <property type="protein sequence ID" value="MBL1409477.1"/>
    <property type="molecule type" value="Genomic_DNA"/>
</dbReference>
<dbReference type="InterPro" id="IPR012336">
    <property type="entry name" value="Thioredoxin-like_fold"/>
</dbReference>
<feature type="domain" description="Thioredoxin" evidence="3">
    <location>
        <begin position="356"/>
        <end position="476"/>
    </location>
</feature>
<evidence type="ECO:0000259" key="3">
    <source>
        <dbReference type="PROSITE" id="PS51352"/>
    </source>
</evidence>
<reference evidence="4 5" key="1">
    <citation type="submission" date="2021-01" db="EMBL/GenBank/DDBJ databases">
        <title>C459-1 draft genome sequence.</title>
        <authorList>
            <person name="Zhang X.-F."/>
        </authorList>
    </citation>
    <scope>NUCLEOTIDE SEQUENCE [LARGE SCALE GENOMIC DNA]</scope>
    <source>
        <strain evidence="5">C459-1</strain>
    </source>
</reference>
<gene>
    <name evidence="4" type="ORF">JKG61_12005</name>
</gene>
<sequence>MNKLLFWIYIICCPLLTVAQQQPLQVLTSYQDALTAARKSNKLIFIDFYTTWCGPCKTMDKEVFTDGAVSTYMNKNFLTVKIDAEKGEGIALAKQYKVRAYPTFVVLDGQEVERFRFSGAQPAQEFLETLAKNLDPARQPAALAQRYEKGERTPALINDYVLEIMRSGDEKKGFEIVNDYFGKLSADEKTDPVNLFLYQRYALDINDVKAKYLIAHKEAFAKRIGAEQANALVYRFVRSALIPYANGYYVKENKYDEATYLSLKKTLAEVTLPDSLGIGALLKIADAQVTAQPSVIMDAYASEFPKITKSDRFLMMLRMGAFKDDRVLADRAKALITAYISESEGNSVDMLKRILFELEEKGPSINFQQLSYQEALSKAKSEGKLVFIDCFTDWCGPCKWLDENTFRDPGTVKYFDANFINLKIDMEKGEGIALLKKFGVTSFPTMLFINGEGTILHKVTGALPAEKLMKETTALQ</sequence>